<comment type="caution">
    <text evidence="5">The sequence shown here is derived from an EMBL/GenBank/DDBJ whole genome shotgun (WGS) entry which is preliminary data.</text>
</comment>
<dbReference type="Gene3D" id="1.10.530.10">
    <property type="match status" value="1"/>
</dbReference>
<feature type="domain" description="Phage tail lysozyme" evidence="4">
    <location>
        <begin position="229"/>
        <end position="361"/>
    </location>
</feature>
<dbReference type="InterPro" id="IPR011055">
    <property type="entry name" value="Dup_hybrid_motif"/>
</dbReference>
<feature type="domain" description="M23ase beta-sheet core" evidence="3">
    <location>
        <begin position="83"/>
        <end position="173"/>
    </location>
</feature>
<evidence type="ECO:0000259" key="4">
    <source>
        <dbReference type="Pfam" id="PF18013"/>
    </source>
</evidence>
<evidence type="ECO:0008006" key="7">
    <source>
        <dbReference type="Google" id="ProtNLM"/>
    </source>
</evidence>
<dbReference type="InterPro" id="IPR038765">
    <property type="entry name" value="Papain-like_cys_pep_sf"/>
</dbReference>
<dbReference type="Pfam" id="PF01551">
    <property type="entry name" value="Peptidase_M23"/>
    <property type="match status" value="1"/>
</dbReference>
<dbReference type="Gene3D" id="2.70.70.10">
    <property type="entry name" value="Glucose Permease (Domain IIA)"/>
    <property type="match status" value="1"/>
</dbReference>
<dbReference type="PATRIC" id="fig|148604.4.peg.912"/>
<dbReference type="PANTHER" id="PTHR21666:SF270">
    <property type="entry name" value="MUREIN HYDROLASE ACTIVATOR ENVC"/>
    <property type="match status" value="1"/>
</dbReference>
<dbReference type="Gene3D" id="3.90.1720.10">
    <property type="entry name" value="endopeptidase domain like (from Nostoc punctiforme)"/>
    <property type="match status" value="1"/>
</dbReference>
<evidence type="ECO:0000259" key="3">
    <source>
        <dbReference type="Pfam" id="PF01551"/>
    </source>
</evidence>
<dbReference type="AlphaFoldDB" id="A0A0R2H3G0"/>
<sequence>MDWIKQHKFISAIIGIFFALIIIIIIIFGGGASDSCDNSGGSGASGNWQWPFEGVKDPPQYGEGGQFGDSAASAAIRNGHSFHDGFDWSFGLNGVHAGSTVKAVHDGTVTQVKYYPGLEWYVWVHSDDGFNEVYQETFGQGDIKVKEGDHVNAGDTIGTARLNGHLHLGITKESDFNKAESKAFINDGTWLDPIKVIQDGMKSASNNNDNASGSGGGDWTKSGTKANKIAKEVFDDWTRRGMSGAQAAGIVGNIGGAEDPTFTLDQRELGGGPGGGLYQFTPYTKYLNDPKSDKSWSVVNQADVVLSLEPQTVKAYVAKQSNSPSQCAIDWMNLYERPSYRARALTSGQRSHAAEIAYKIFGGASIKGNPSLLGAAANNTSGNANSAEGSSDCVSDTSSSGGGDILSVAKSLLGYFHYGQVHAVSNIGSVENPNKDGITDCSGFVWLVLTKAGYKTPDNMAWFTGSMAADARGEHKWLKEIDKKDAKAGDIIIANIGSGAGNSGHTAILEEDWKDGNTKIIQEGGTGGKGGVNESTVALSFGYLFTSGDVVLARPIPK</sequence>
<dbReference type="SUPFAM" id="SSF54001">
    <property type="entry name" value="Cysteine proteinases"/>
    <property type="match status" value="1"/>
</dbReference>
<name>A0A0R2H3G0_9LACO</name>
<dbReference type="InterPro" id="IPR050570">
    <property type="entry name" value="Cell_wall_metabolism_enzyme"/>
</dbReference>
<feature type="compositionally biased region" description="Low complexity" evidence="1">
    <location>
        <begin position="203"/>
        <end position="212"/>
    </location>
</feature>
<evidence type="ECO:0000256" key="1">
    <source>
        <dbReference type="SAM" id="MobiDB-lite"/>
    </source>
</evidence>
<dbReference type="PANTHER" id="PTHR21666">
    <property type="entry name" value="PEPTIDASE-RELATED"/>
    <property type="match status" value="1"/>
</dbReference>
<keyword evidence="6" id="KW-1185">Reference proteome</keyword>
<evidence type="ECO:0000313" key="6">
    <source>
        <dbReference type="Proteomes" id="UP000051639"/>
    </source>
</evidence>
<organism evidence="5 6">
    <name type="scientific">Limosilactobacillus ingluviei</name>
    <dbReference type="NCBI Taxonomy" id="148604"/>
    <lineage>
        <taxon>Bacteria</taxon>
        <taxon>Bacillati</taxon>
        <taxon>Bacillota</taxon>
        <taxon>Bacilli</taxon>
        <taxon>Lactobacillales</taxon>
        <taxon>Lactobacillaceae</taxon>
        <taxon>Limosilactobacillus</taxon>
    </lineage>
</organism>
<dbReference type="CDD" id="cd12797">
    <property type="entry name" value="M23_peptidase"/>
    <property type="match status" value="1"/>
</dbReference>
<dbReference type="InterPro" id="IPR016047">
    <property type="entry name" value="M23ase_b-sheet_dom"/>
</dbReference>
<dbReference type="GO" id="GO:0004222">
    <property type="term" value="F:metalloendopeptidase activity"/>
    <property type="evidence" value="ECO:0007669"/>
    <property type="project" value="TreeGrafter"/>
</dbReference>
<keyword evidence="2" id="KW-1133">Transmembrane helix</keyword>
<dbReference type="Proteomes" id="UP000051639">
    <property type="component" value="Unassembled WGS sequence"/>
</dbReference>
<dbReference type="EMBL" id="JQBA01000024">
    <property type="protein sequence ID" value="KRN44036.1"/>
    <property type="molecule type" value="Genomic_DNA"/>
</dbReference>
<keyword evidence="2" id="KW-0812">Transmembrane</keyword>
<protein>
    <recommendedName>
        <fullName evidence="7">Peptidase M23</fullName>
    </recommendedName>
</protein>
<accession>A0A0R2H3G0</accession>
<feature type="transmembrane region" description="Helical" evidence="2">
    <location>
        <begin position="12"/>
        <end position="32"/>
    </location>
</feature>
<evidence type="ECO:0000256" key="2">
    <source>
        <dbReference type="SAM" id="Phobius"/>
    </source>
</evidence>
<keyword evidence="2" id="KW-0472">Membrane</keyword>
<evidence type="ECO:0000313" key="5">
    <source>
        <dbReference type="EMBL" id="KRN44036.1"/>
    </source>
</evidence>
<gene>
    <name evidence="5" type="ORF">IV41_GL000879</name>
</gene>
<reference evidence="5 6" key="1">
    <citation type="journal article" date="2015" name="Genome Announc.">
        <title>Expanding the biotechnology potential of lactobacilli through comparative genomics of 213 strains and associated genera.</title>
        <authorList>
            <person name="Sun Z."/>
            <person name="Harris H.M."/>
            <person name="McCann A."/>
            <person name="Guo C."/>
            <person name="Argimon S."/>
            <person name="Zhang W."/>
            <person name="Yang X."/>
            <person name="Jeffery I.B."/>
            <person name="Cooney J.C."/>
            <person name="Kagawa T.F."/>
            <person name="Liu W."/>
            <person name="Song Y."/>
            <person name="Salvetti E."/>
            <person name="Wrobel A."/>
            <person name="Rasinkangas P."/>
            <person name="Parkhill J."/>
            <person name="Rea M.C."/>
            <person name="O'Sullivan O."/>
            <person name="Ritari J."/>
            <person name="Douillard F.P."/>
            <person name="Paul Ross R."/>
            <person name="Yang R."/>
            <person name="Briner A.E."/>
            <person name="Felis G.E."/>
            <person name="de Vos W.M."/>
            <person name="Barrangou R."/>
            <person name="Klaenhammer T.R."/>
            <person name="Caufield P.W."/>
            <person name="Cui Y."/>
            <person name="Zhang H."/>
            <person name="O'Toole P.W."/>
        </authorList>
    </citation>
    <scope>NUCLEOTIDE SEQUENCE [LARGE SCALE GENOMIC DNA]</scope>
    <source>
        <strain evidence="5 6">DSM 14792</strain>
    </source>
</reference>
<feature type="region of interest" description="Disordered" evidence="1">
    <location>
        <begin position="202"/>
        <end position="223"/>
    </location>
</feature>
<dbReference type="SUPFAM" id="SSF51261">
    <property type="entry name" value="Duplicated hybrid motif"/>
    <property type="match status" value="1"/>
</dbReference>
<dbReference type="InterPro" id="IPR041219">
    <property type="entry name" value="Phage_lysozyme2"/>
</dbReference>
<proteinExistence type="predicted"/>
<dbReference type="RefSeq" id="WP_056994559.1">
    <property type="nucleotide sequence ID" value="NZ_JQBA01000024.1"/>
</dbReference>
<dbReference type="OrthoDB" id="2194876at2"/>
<dbReference type="Pfam" id="PF18013">
    <property type="entry name" value="Phage_lysozyme2"/>
    <property type="match status" value="1"/>
</dbReference>